<name>A0A2Z6PFS3_TRISU</name>
<gene>
    <name evidence="1" type="ORF">TSUD_349510</name>
</gene>
<sequence>MSNDIRVALQPIPVRLYTFMSCLNLKRLMISDDSEGREVNIEMLTTRTSISEGEMADLARSFAMLSLKKSSISEIASFSVGDASRPSMTFLGA</sequence>
<accession>A0A2Z6PFS3</accession>
<dbReference type="Proteomes" id="UP000242715">
    <property type="component" value="Unassembled WGS sequence"/>
</dbReference>
<reference evidence="2" key="1">
    <citation type="journal article" date="2017" name="Front. Plant Sci.">
        <title>Climate Clever Clovers: New Paradigm to Reduce the Environmental Footprint of Ruminants by Breeding Low Methanogenic Forages Utilizing Haplotype Variation.</title>
        <authorList>
            <person name="Kaur P."/>
            <person name="Appels R."/>
            <person name="Bayer P.E."/>
            <person name="Keeble-Gagnere G."/>
            <person name="Wang J."/>
            <person name="Hirakawa H."/>
            <person name="Shirasawa K."/>
            <person name="Vercoe P."/>
            <person name="Stefanova K."/>
            <person name="Durmic Z."/>
            <person name="Nichols P."/>
            <person name="Revell C."/>
            <person name="Isobe S.N."/>
            <person name="Edwards D."/>
            <person name="Erskine W."/>
        </authorList>
    </citation>
    <scope>NUCLEOTIDE SEQUENCE [LARGE SCALE GENOMIC DNA]</scope>
    <source>
        <strain evidence="2">cv. Daliak</strain>
    </source>
</reference>
<keyword evidence="2" id="KW-1185">Reference proteome</keyword>
<dbReference type="OrthoDB" id="1743199at2759"/>
<proteinExistence type="predicted"/>
<evidence type="ECO:0000313" key="2">
    <source>
        <dbReference type="Proteomes" id="UP000242715"/>
    </source>
</evidence>
<dbReference type="EMBL" id="DF974009">
    <property type="protein sequence ID" value="GAU44019.1"/>
    <property type="molecule type" value="Genomic_DNA"/>
</dbReference>
<evidence type="ECO:0000313" key="1">
    <source>
        <dbReference type="EMBL" id="GAU44019.1"/>
    </source>
</evidence>
<dbReference type="AlphaFoldDB" id="A0A2Z6PFS3"/>
<protein>
    <submittedName>
        <fullName evidence="1">Uncharacterized protein</fullName>
    </submittedName>
</protein>
<organism evidence="1 2">
    <name type="scientific">Trifolium subterraneum</name>
    <name type="common">Subterranean clover</name>
    <dbReference type="NCBI Taxonomy" id="3900"/>
    <lineage>
        <taxon>Eukaryota</taxon>
        <taxon>Viridiplantae</taxon>
        <taxon>Streptophyta</taxon>
        <taxon>Embryophyta</taxon>
        <taxon>Tracheophyta</taxon>
        <taxon>Spermatophyta</taxon>
        <taxon>Magnoliopsida</taxon>
        <taxon>eudicotyledons</taxon>
        <taxon>Gunneridae</taxon>
        <taxon>Pentapetalae</taxon>
        <taxon>rosids</taxon>
        <taxon>fabids</taxon>
        <taxon>Fabales</taxon>
        <taxon>Fabaceae</taxon>
        <taxon>Papilionoideae</taxon>
        <taxon>50 kb inversion clade</taxon>
        <taxon>NPAAA clade</taxon>
        <taxon>Hologalegina</taxon>
        <taxon>IRL clade</taxon>
        <taxon>Trifolieae</taxon>
        <taxon>Trifolium</taxon>
    </lineage>
</organism>